<evidence type="ECO:0000256" key="6">
    <source>
        <dbReference type="RuleBase" id="RU362007"/>
    </source>
</evidence>
<proteinExistence type="inferred from homology"/>
<dbReference type="CDD" id="cd24000">
    <property type="entry name" value="ASKHA_NBD_HK"/>
    <property type="match status" value="1"/>
</dbReference>
<keyword evidence="4 6" id="KW-0418">Kinase</keyword>
<dbReference type="InterPro" id="IPR022672">
    <property type="entry name" value="Hexokinase_N"/>
</dbReference>
<organism evidence="9 10">
    <name type="scientific">[Candida] anglica</name>
    <dbReference type="NCBI Taxonomy" id="148631"/>
    <lineage>
        <taxon>Eukaryota</taxon>
        <taxon>Fungi</taxon>
        <taxon>Dikarya</taxon>
        <taxon>Ascomycota</taxon>
        <taxon>Saccharomycotina</taxon>
        <taxon>Pichiomycetes</taxon>
        <taxon>Debaryomycetaceae</taxon>
        <taxon>Kurtzmaniella</taxon>
    </lineage>
</organism>
<name>A0ABP0EH46_9ASCO</name>
<dbReference type="Proteomes" id="UP001497600">
    <property type="component" value="Chromosome F"/>
</dbReference>
<reference evidence="9 10" key="1">
    <citation type="submission" date="2024-01" db="EMBL/GenBank/DDBJ databases">
        <authorList>
            <consortium name="Genoscope - CEA"/>
            <person name="William W."/>
        </authorList>
    </citation>
    <scope>NUCLEOTIDE SEQUENCE [LARGE SCALE GENOMIC DNA]</scope>
    <source>
        <strain evidence="9 10">29B2s-10</strain>
    </source>
</reference>
<keyword evidence="5 6" id="KW-0067">ATP-binding</keyword>
<evidence type="ECO:0000313" key="9">
    <source>
        <dbReference type="EMBL" id="CAK7911275.1"/>
    </source>
</evidence>
<dbReference type="InterPro" id="IPR043129">
    <property type="entry name" value="ATPase_NBD"/>
</dbReference>
<evidence type="ECO:0000256" key="5">
    <source>
        <dbReference type="ARBA" id="ARBA00022840"/>
    </source>
</evidence>
<dbReference type="PANTHER" id="PTHR19443:SF24">
    <property type="entry name" value="PHOSPHOTRANSFERASE"/>
    <property type="match status" value="1"/>
</dbReference>
<protein>
    <recommendedName>
        <fullName evidence="6">Phosphotransferase</fullName>
        <ecNumber evidence="6">2.7.1.-</ecNumber>
    </recommendedName>
</protein>
<dbReference type="InterPro" id="IPR022673">
    <property type="entry name" value="Hexokinase_C"/>
</dbReference>
<dbReference type="InterPro" id="IPR001312">
    <property type="entry name" value="Hexokinase"/>
</dbReference>
<dbReference type="PRINTS" id="PR00475">
    <property type="entry name" value="HEXOKINASE"/>
</dbReference>
<keyword evidence="10" id="KW-1185">Reference proteome</keyword>
<dbReference type="PANTHER" id="PTHR19443">
    <property type="entry name" value="HEXOKINASE"/>
    <property type="match status" value="1"/>
</dbReference>
<dbReference type="Gene3D" id="3.40.367.20">
    <property type="match status" value="1"/>
</dbReference>
<dbReference type="GO" id="GO:0016301">
    <property type="term" value="F:kinase activity"/>
    <property type="evidence" value="ECO:0007669"/>
    <property type="project" value="UniProtKB-KW"/>
</dbReference>
<feature type="domain" description="Hexokinase C-terminal" evidence="8">
    <location>
        <begin position="244"/>
        <end position="512"/>
    </location>
</feature>
<evidence type="ECO:0000259" key="7">
    <source>
        <dbReference type="Pfam" id="PF00349"/>
    </source>
</evidence>
<evidence type="ECO:0000256" key="2">
    <source>
        <dbReference type="ARBA" id="ARBA00022679"/>
    </source>
</evidence>
<feature type="domain" description="Hexokinase N-terminal" evidence="7">
    <location>
        <begin position="45"/>
        <end position="237"/>
    </location>
</feature>
<evidence type="ECO:0000313" key="10">
    <source>
        <dbReference type="Proteomes" id="UP001497600"/>
    </source>
</evidence>
<evidence type="ECO:0000256" key="4">
    <source>
        <dbReference type="ARBA" id="ARBA00022777"/>
    </source>
</evidence>
<evidence type="ECO:0000259" key="8">
    <source>
        <dbReference type="Pfam" id="PF03727"/>
    </source>
</evidence>
<dbReference type="EC" id="2.7.1.-" evidence="6"/>
<keyword evidence="6" id="KW-0324">Glycolysis</keyword>
<dbReference type="SUPFAM" id="SSF53067">
    <property type="entry name" value="Actin-like ATPase domain"/>
    <property type="match status" value="2"/>
</dbReference>
<gene>
    <name evidence="9" type="primary">HXK1</name>
    <name evidence="9" type="ORF">CAAN4_F01706</name>
</gene>
<keyword evidence="2 6" id="KW-0808">Transferase</keyword>
<evidence type="ECO:0000256" key="1">
    <source>
        <dbReference type="ARBA" id="ARBA00009225"/>
    </source>
</evidence>
<keyword evidence="3 6" id="KW-0547">Nucleotide-binding</keyword>
<sequence length="518" mass="57639">MLHVDMNLPVSKDILSPLSEPSLESDSVLSSSSSSTSVASDHLDYISSFHVSASNLSRHSDSVFESFNEALSQNSSITMLPNYDISPTGEESGDFLVIDLGGSTLRVAVVSIDPRSANKATVVIEKKWLVENSFKLVDLNFFKWISAKIVETLGEQSVLSTKSVLKTGITWSFPLDQTSFNKGRIQVMAKGYTVSPDVYNKDLKDLLESTMKESYDIDVDVRALVNDSLAVYAAGAYLDKYMKLAIVLGTGLNMCCSLKTSDKFHEHKTLNQEPAVLLNSELSLFGHQLIPDICTKYDKLIDSRLDATVSDLGFIPYMELPESKRKILQPSELTTSGRYLPEITRLILVDMIKNHEILNNIPKKSIQHLYNAYDGFSGEVMCFISENNDEVLIKEKLQSVYGWDSECVSYEDIYKIRTAIQAVITRGAYIVASMIIASIKLISHHNGQINQGPGPQKLHIGFVGSVLEYFNEYRELILKFIRENEDIQKMDIFVDFKFVAHSSIVGAAVGAAYYSSSS</sequence>
<dbReference type="PROSITE" id="PS51748">
    <property type="entry name" value="HEXOKINASE_2"/>
    <property type="match status" value="1"/>
</dbReference>
<accession>A0ABP0EH46</accession>
<dbReference type="Pfam" id="PF03727">
    <property type="entry name" value="Hexokinase_2"/>
    <property type="match status" value="1"/>
</dbReference>
<comment type="similarity">
    <text evidence="1 6">Belongs to the hexokinase family.</text>
</comment>
<evidence type="ECO:0000256" key="3">
    <source>
        <dbReference type="ARBA" id="ARBA00022741"/>
    </source>
</evidence>
<dbReference type="EMBL" id="OZ004258">
    <property type="protein sequence ID" value="CAK7911275.1"/>
    <property type="molecule type" value="Genomic_DNA"/>
</dbReference>
<dbReference type="Pfam" id="PF00349">
    <property type="entry name" value="Hexokinase_1"/>
    <property type="match status" value="1"/>
</dbReference>
<dbReference type="Gene3D" id="3.30.420.40">
    <property type="match status" value="1"/>
</dbReference>